<evidence type="ECO:0000313" key="10">
    <source>
        <dbReference type="EMBL" id="TWG33214.1"/>
    </source>
</evidence>
<name>A0A561XAT8_ACIDE</name>
<proteinExistence type="inferred from homology"/>
<dbReference type="RefSeq" id="WP_146872201.1">
    <property type="nucleotide sequence ID" value="NZ_VJWE01000018.1"/>
</dbReference>
<dbReference type="InterPro" id="IPR036590">
    <property type="entry name" value="SRAP-like"/>
</dbReference>
<keyword evidence="2 8" id="KW-0645">Protease</keyword>
<keyword evidence="5" id="KW-0190">Covalent protein-DNA linkage</keyword>
<organism evidence="10 11">
    <name type="scientific">Acidovorax delafieldii</name>
    <name type="common">Pseudomonas delafieldii</name>
    <dbReference type="NCBI Taxonomy" id="47920"/>
    <lineage>
        <taxon>Bacteria</taxon>
        <taxon>Pseudomonadati</taxon>
        <taxon>Pseudomonadota</taxon>
        <taxon>Betaproteobacteria</taxon>
        <taxon>Burkholderiales</taxon>
        <taxon>Comamonadaceae</taxon>
        <taxon>Acidovorax</taxon>
    </lineage>
</organism>
<dbReference type="SUPFAM" id="SSF143081">
    <property type="entry name" value="BB1717-like"/>
    <property type="match status" value="1"/>
</dbReference>
<dbReference type="EMBL" id="VJWE01000018">
    <property type="protein sequence ID" value="TWG33214.1"/>
    <property type="molecule type" value="Genomic_DNA"/>
</dbReference>
<reference evidence="10 11" key="1">
    <citation type="journal article" date="2015" name="Stand. Genomic Sci.">
        <title>Genomic Encyclopedia of Bacterial and Archaeal Type Strains, Phase III: the genomes of soil and plant-associated and newly described type strains.</title>
        <authorList>
            <person name="Whitman W.B."/>
            <person name="Woyke T."/>
            <person name="Klenk H.P."/>
            <person name="Zhou Y."/>
            <person name="Lilburn T.G."/>
            <person name="Beck B.J."/>
            <person name="De Vos P."/>
            <person name="Vandamme P."/>
            <person name="Eisen J.A."/>
            <person name="Garrity G."/>
            <person name="Hugenholtz P."/>
            <person name="Kyrpides N.C."/>
        </authorList>
    </citation>
    <scope>NUCLEOTIDE SEQUENCE [LARGE SCALE GENOMIC DNA]</scope>
    <source>
        <strain evidence="10 11">DSM 64</strain>
    </source>
</reference>
<dbReference type="GO" id="GO:0006508">
    <property type="term" value="P:proteolysis"/>
    <property type="evidence" value="ECO:0007669"/>
    <property type="project" value="UniProtKB-KW"/>
</dbReference>
<dbReference type="GO" id="GO:0106300">
    <property type="term" value="P:protein-DNA covalent cross-linking repair"/>
    <property type="evidence" value="ECO:0007669"/>
    <property type="project" value="InterPro"/>
</dbReference>
<evidence type="ECO:0000256" key="6">
    <source>
        <dbReference type="ARBA" id="ARBA00023125"/>
    </source>
</evidence>
<accession>A0A561XAT8</accession>
<comment type="similarity">
    <text evidence="1 8">Belongs to the SOS response-associated peptidase family.</text>
</comment>
<dbReference type="GO" id="GO:0016829">
    <property type="term" value="F:lyase activity"/>
    <property type="evidence" value="ECO:0007669"/>
    <property type="project" value="UniProtKB-KW"/>
</dbReference>
<evidence type="ECO:0000256" key="4">
    <source>
        <dbReference type="ARBA" id="ARBA00022801"/>
    </source>
</evidence>
<dbReference type="AlphaFoldDB" id="A0A561XAT8"/>
<dbReference type="Gene3D" id="3.90.1680.10">
    <property type="entry name" value="SOS response associated peptidase-like"/>
    <property type="match status" value="1"/>
</dbReference>
<gene>
    <name evidence="10" type="ORF">ATF69_4289</name>
</gene>
<evidence type="ECO:0000256" key="3">
    <source>
        <dbReference type="ARBA" id="ARBA00022763"/>
    </source>
</evidence>
<dbReference type="GO" id="GO:0003697">
    <property type="term" value="F:single-stranded DNA binding"/>
    <property type="evidence" value="ECO:0007669"/>
    <property type="project" value="InterPro"/>
</dbReference>
<keyword evidence="7" id="KW-0456">Lyase</keyword>
<dbReference type="Pfam" id="PF02586">
    <property type="entry name" value="SRAP"/>
    <property type="match status" value="1"/>
</dbReference>
<keyword evidence="3" id="KW-0227">DNA damage</keyword>
<evidence type="ECO:0000256" key="1">
    <source>
        <dbReference type="ARBA" id="ARBA00008136"/>
    </source>
</evidence>
<keyword evidence="6" id="KW-0238">DNA-binding</keyword>
<sequence>MCTYYEVPGREQLVLHFGDVPEEEWRDKMSPLYRGPFLRAKGEAGRELVVGQWGMIPPHSKTHIPTGKDGKRLSTVNARREGMAKSWTYGGPWRKGQRCIIPAQRYVEPYWGTGKHIPWQFERADGEPWGLAGLWSDWTDPATGEVLPSYTMITQNCDDVPVLNLMHRPDPKRAPEMQDKRTVVPLEKGDWDTWLHGTIEQAEALVKVPPLQLFVHRAKDRAQQVALSVGSAGRMKKPSPFGEFSTA</sequence>
<evidence type="ECO:0000256" key="9">
    <source>
        <dbReference type="SAM" id="MobiDB-lite"/>
    </source>
</evidence>
<dbReference type="PANTHER" id="PTHR13604:SF0">
    <property type="entry name" value="ABASIC SITE PROCESSING PROTEIN HMCES"/>
    <property type="match status" value="1"/>
</dbReference>
<dbReference type="GeneID" id="51113323"/>
<comment type="caution">
    <text evidence="10">The sequence shown here is derived from an EMBL/GenBank/DDBJ whole genome shotgun (WGS) entry which is preliminary data.</text>
</comment>
<dbReference type="GO" id="GO:0008233">
    <property type="term" value="F:peptidase activity"/>
    <property type="evidence" value="ECO:0007669"/>
    <property type="project" value="UniProtKB-KW"/>
</dbReference>
<dbReference type="Proteomes" id="UP000321485">
    <property type="component" value="Unassembled WGS sequence"/>
</dbReference>
<dbReference type="PANTHER" id="PTHR13604">
    <property type="entry name" value="DC12-RELATED"/>
    <property type="match status" value="1"/>
</dbReference>
<protein>
    <recommendedName>
        <fullName evidence="8">Abasic site processing protein</fullName>
        <ecNumber evidence="8">3.4.-.-</ecNumber>
    </recommendedName>
</protein>
<evidence type="ECO:0000256" key="8">
    <source>
        <dbReference type="RuleBase" id="RU364100"/>
    </source>
</evidence>
<feature type="region of interest" description="Disordered" evidence="9">
    <location>
        <begin position="227"/>
        <end position="247"/>
    </location>
</feature>
<dbReference type="EC" id="3.4.-.-" evidence="8"/>
<keyword evidence="4 8" id="KW-0378">Hydrolase</keyword>
<evidence type="ECO:0000313" key="11">
    <source>
        <dbReference type="Proteomes" id="UP000321485"/>
    </source>
</evidence>
<evidence type="ECO:0000256" key="7">
    <source>
        <dbReference type="ARBA" id="ARBA00023239"/>
    </source>
</evidence>
<dbReference type="InterPro" id="IPR003738">
    <property type="entry name" value="SRAP"/>
</dbReference>
<evidence type="ECO:0000256" key="5">
    <source>
        <dbReference type="ARBA" id="ARBA00023124"/>
    </source>
</evidence>
<evidence type="ECO:0000256" key="2">
    <source>
        <dbReference type="ARBA" id="ARBA00022670"/>
    </source>
</evidence>